<dbReference type="PANTHER" id="PTHR43431:SF7">
    <property type="entry name" value="OXIDOREDUCTASE, SHORT CHAIN DEHYDROGENASE_REDUCTASE FAMILY (AFU_ORTHOLOGUE AFUA_5G14000)"/>
    <property type="match status" value="1"/>
</dbReference>
<dbReference type="InterPro" id="IPR036291">
    <property type="entry name" value="NAD(P)-bd_dom_sf"/>
</dbReference>
<name>A0ABS5F2W8_9PROT</name>
<gene>
    <name evidence="1" type="ORF">GXW71_21060</name>
</gene>
<dbReference type="RefSeq" id="WP_211854643.1">
    <property type="nucleotide sequence ID" value="NZ_JAAGBB010000027.1"/>
</dbReference>
<organism evidence="1 2">
    <name type="scientific">Plastoroseomonas hellenica</name>
    <dbReference type="NCBI Taxonomy" id="2687306"/>
    <lineage>
        <taxon>Bacteria</taxon>
        <taxon>Pseudomonadati</taxon>
        <taxon>Pseudomonadota</taxon>
        <taxon>Alphaproteobacteria</taxon>
        <taxon>Acetobacterales</taxon>
        <taxon>Acetobacteraceae</taxon>
        <taxon>Plastoroseomonas</taxon>
    </lineage>
</organism>
<evidence type="ECO:0000313" key="2">
    <source>
        <dbReference type="Proteomes" id="UP001196870"/>
    </source>
</evidence>
<dbReference type="Pfam" id="PF00106">
    <property type="entry name" value="adh_short"/>
    <property type="match status" value="1"/>
</dbReference>
<keyword evidence="2" id="KW-1185">Reference proteome</keyword>
<dbReference type="Proteomes" id="UP001196870">
    <property type="component" value="Unassembled WGS sequence"/>
</dbReference>
<accession>A0ABS5F2W8</accession>
<evidence type="ECO:0000313" key="1">
    <source>
        <dbReference type="EMBL" id="MBR0666864.1"/>
    </source>
</evidence>
<protein>
    <submittedName>
        <fullName evidence="1">SDR family NAD(P)-dependent oxidoreductase</fullName>
    </submittedName>
</protein>
<dbReference type="SUPFAM" id="SSF51735">
    <property type="entry name" value="NAD(P)-binding Rossmann-fold domains"/>
    <property type="match status" value="1"/>
</dbReference>
<comment type="caution">
    <text evidence="1">The sequence shown here is derived from an EMBL/GenBank/DDBJ whole genome shotgun (WGS) entry which is preliminary data.</text>
</comment>
<dbReference type="PRINTS" id="PR00081">
    <property type="entry name" value="GDHRDH"/>
</dbReference>
<dbReference type="InterPro" id="IPR002347">
    <property type="entry name" value="SDR_fam"/>
</dbReference>
<dbReference type="Gene3D" id="3.40.50.720">
    <property type="entry name" value="NAD(P)-binding Rossmann-like Domain"/>
    <property type="match status" value="1"/>
</dbReference>
<dbReference type="EMBL" id="JAAGBB010000027">
    <property type="protein sequence ID" value="MBR0666864.1"/>
    <property type="molecule type" value="Genomic_DNA"/>
</dbReference>
<proteinExistence type="predicted"/>
<sequence>MPEPKRAAIVVGVGAERGLGAALARRFAREGLHVVVAGRTQTRLDQVAASIRAGGGSAEGIAADTTREADVVALFDRAFTGDAVPELVVFNAGNNVRAPIRELEAEVFEAAWRVGTLGGFLVGREAARRLVSLGRGSILFTGASASLRGRAGFAGFAAAKAGLRAVSQSMARELGPLGIHVAHVVIDGGIAGERLESRAPQRVAEAGEDGLLDIDAIAEAYWQLHRQHRSAWTQELDLRPFKESF</sequence>
<dbReference type="PANTHER" id="PTHR43431">
    <property type="entry name" value="OXIDOREDUCTASE, SHORT CHAIN DEHYDROGENASE/REDUCTASE FAMILY (AFU_ORTHOLOGUE AFUA_5G14000)"/>
    <property type="match status" value="1"/>
</dbReference>
<reference evidence="2" key="1">
    <citation type="journal article" date="2021" name="Syst. Appl. Microbiol.">
        <title>Roseomonas hellenica sp. nov., isolated from roots of wild-growing Alkanna tinctoria.</title>
        <authorList>
            <person name="Rat A."/>
            <person name="Naranjo H.D."/>
            <person name="Lebbe L."/>
            <person name="Cnockaert M."/>
            <person name="Krigas N."/>
            <person name="Grigoriadou K."/>
            <person name="Maloupa E."/>
            <person name="Willems A."/>
        </authorList>
    </citation>
    <scope>NUCLEOTIDE SEQUENCE [LARGE SCALE GENOMIC DNA]</scope>
    <source>
        <strain evidence="2">LMG 31523</strain>
    </source>
</reference>